<reference evidence="2 3" key="1">
    <citation type="journal article" date="2023" name="Microb. Genom.">
        <title>Mesoterricola silvestris gen. nov., sp. nov., Mesoterricola sediminis sp. nov., Geothrix oryzae sp. nov., Geothrix edaphica sp. nov., Geothrix rubra sp. nov., and Geothrix limicola sp. nov., six novel members of Acidobacteriota isolated from soils.</title>
        <authorList>
            <person name="Weisberg A.J."/>
            <person name="Pearce E."/>
            <person name="Kramer C.G."/>
            <person name="Chang J.H."/>
            <person name="Clarke C.R."/>
        </authorList>
    </citation>
    <scope>NUCLEOTIDE SEQUENCE [LARGE SCALE GENOMIC DNA]</scope>
    <source>
        <strain evidence="2 3">NRRL_B-2795</strain>
    </source>
</reference>
<evidence type="ECO:0000259" key="1">
    <source>
        <dbReference type="Pfam" id="PF04909"/>
    </source>
</evidence>
<keyword evidence="3" id="KW-1185">Reference proteome</keyword>
<dbReference type="InterPro" id="IPR006680">
    <property type="entry name" value="Amidohydro-rel"/>
</dbReference>
<gene>
    <name evidence="2" type="ORF">PV517_38530</name>
</gene>
<organism evidence="2 3">
    <name type="scientific">Streptomyces griseiscabiei</name>
    <dbReference type="NCBI Taxonomy" id="2993540"/>
    <lineage>
        <taxon>Bacteria</taxon>
        <taxon>Bacillati</taxon>
        <taxon>Actinomycetota</taxon>
        <taxon>Actinomycetes</taxon>
        <taxon>Kitasatosporales</taxon>
        <taxon>Streptomycetaceae</taxon>
        <taxon>Streptomyces</taxon>
    </lineage>
</organism>
<dbReference type="PANTHER" id="PTHR42889:SF1">
    <property type="entry name" value="BLR3681 PROTEIN"/>
    <property type="match status" value="1"/>
</dbReference>
<dbReference type="Proteomes" id="UP001271723">
    <property type="component" value="Unassembled WGS sequence"/>
</dbReference>
<dbReference type="RefSeq" id="WP_086755995.1">
    <property type="nucleotide sequence ID" value="NZ_JAGJBZ010000001.1"/>
</dbReference>
<dbReference type="InterPro" id="IPR032466">
    <property type="entry name" value="Metal_Hydrolase"/>
</dbReference>
<evidence type="ECO:0000313" key="2">
    <source>
        <dbReference type="EMBL" id="MDX2914556.1"/>
    </source>
</evidence>
<feature type="domain" description="Amidohydrolase-related" evidence="1">
    <location>
        <begin position="99"/>
        <end position="323"/>
    </location>
</feature>
<dbReference type="Gene3D" id="3.20.20.140">
    <property type="entry name" value="Metal-dependent hydrolases"/>
    <property type="match status" value="1"/>
</dbReference>
<protein>
    <submittedName>
        <fullName evidence="2">Amidohydrolase family protein</fullName>
    </submittedName>
</protein>
<sequence length="362" mass="39740">MIDDFPVIDAVVHAYNLDPANYANKWGLPSSELVAGASYAGSKPGYRLPHDQYVRNWTMAETASMIFAESSTDLAVHHVLPVGAFRDGMCSVEKTHEAITRWPDRFVVYAGVDPTLGRAAIDEIDRQVELLGNPPGLKLYPNSWRDDEVLTWKMDDPEVAFPVFEHARSRGIKVIAVHKAVPLGPYPLDGYRVDDIDRAAIAFPDLTFEIVHGGSAFLEETAWQLARFPNTFVNLEITTSMACSKPTAFQYAMGGLMQVAGTAVLPRIVWGTGAMAFHPQPLIDAFWRDFRFDSAVMERFGLPQITDEDKKAILGANYAQLLGIDVPARLARIAGDEFSKRKAEAGGLLPAYSTTASAGAHV</sequence>
<dbReference type="SUPFAM" id="SSF51556">
    <property type="entry name" value="Metallo-dependent hydrolases"/>
    <property type="match status" value="1"/>
</dbReference>
<dbReference type="PANTHER" id="PTHR42889">
    <property type="entry name" value="BLR3681 PROTEIN"/>
    <property type="match status" value="1"/>
</dbReference>
<proteinExistence type="predicted"/>
<name>A0ABU4LFI8_9ACTN</name>
<evidence type="ECO:0000313" key="3">
    <source>
        <dbReference type="Proteomes" id="UP001271723"/>
    </source>
</evidence>
<comment type="caution">
    <text evidence="2">The sequence shown here is derived from an EMBL/GenBank/DDBJ whole genome shotgun (WGS) entry which is preliminary data.</text>
</comment>
<accession>A0ABU4LFI8</accession>
<dbReference type="Pfam" id="PF04909">
    <property type="entry name" value="Amidohydro_2"/>
    <property type="match status" value="1"/>
</dbReference>
<dbReference type="EMBL" id="JARAVY010000021">
    <property type="protein sequence ID" value="MDX2914556.1"/>
    <property type="molecule type" value="Genomic_DNA"/>
</dbReference>